<evidence type="ECO:0000256" key="8">
    <source>
        <dbReference type="ARBA" id="ARBA00023306"/>
    </source>
</evidence>
<evidence type="ECO:0000256" key="7">
    <source>
        <dbReference type="ARBA" id="ARBA00023136"/>
    </source>
</evidence>
<comment type="function">
    <text evidence="9">Essential cell division protein. May link together the upstream cell division proteins, which are predominantly cytoplasmic, with the downstream cell division proteins, which are predominantly periplasmic. May control correct divisome assembly.</text>
</comment>
<keyword evidence="6 9" id="KW-1133">Transmembrane helix</keyword>
<evidence type="ECO:0000313" key="13">
    <source>
        <dbReference type="Proteomes" id="UP000033684"/>
    </source>
</evidence>
<feature type="domain" description="POTRA" evidence="11">
    <location>
        <begin position="38"/>
        <end position="107"/>
    </location>
</feature>
<keyword evidence="8 9" id="KW-0131">Cell cycle</keyword>
<comment type="subcellular location">
    <subcellularLocation>
        <location evidence="9">Cell inner membrane</location>
        <topology evidence="9">Single-pass type II membrane protein</topology>
    </subcellularLocation>
    <subcellularLocation>
        <location evidence="1">Membrane</location>
    </subcellularLocation>
    <text evidence="9">Localizes to the division septum.</text>
</comment>
<dbReference type="InterPro" id="IPR026579">
    <property type="entry name" value="FtsQ"/>
</dbReference>
<dbReference type="GO" id="GO:0043093">
    <property type="term" value="P:FtsZ-dependent cytokinesis"/>
    <property type="evidence" value="ECO:0007669"/>
    <property type="project" value="UniProtKB-UniRule"/>
</dbReference>
<dbReference type="GO" id="GO:0090529">
    <property type="term" value="P:cell septum assembly"/>
    <property type="evidence" value="ECO:0007669"/>
    <property type="project" value="InterPro"/>
</dbReference>
<keyword evidence="4 9" id="KW-0132">Cell division</keyword>
<keyword evidence="13" id="KW-1185">Reference proteome</keyword>
<accession>A0A0F3IFT2</accession>
<evidence type="ECO:0000256" key="9">
    <source>
        <dbReference type="HAMAP-Rule" id="MF_00911"/>
    </source>
</evidence>
<dbReference type="AlphaFoldDB" id="A0A0F3IFT2"/>
<comment type="subunit">
    <text evidence="9">Part of a complex composed of FtsB, FtsL and FtsQ.</text>
</comment>
<reference evidence="13" key="1">
    <citation type="submission" date="2015-03" db="EMBL/GenBank/DDBJ databases">
        <title>Draft genome sequence of a novel methanotroph (Sn10-6) isolated from flooded ricefield rhizosphere in India.</title>
        <authorList>
            <person name="Pandit P.S."/>
            <person name="Pore S.D."/>
            <person name="Arora P."/>
            <person name="Kapse N.G."/>
            <person name="Dhakephalkar P.K."/>
            <person name="Rahalkar M.C."/>
        </authorList>
    </citation>
    <scope>NUCLEOTIDE SEQUENCE [LARGE SCALE GENOMIC DNA]</scope>
    <source>
        <strain evidence="13">Sn10-6</strain>
    </source>
</reference>
<evidence type="ECO:0000256" key="5">
    <source>
        <dbReference type="ARBA" id="ARBA00022692"/>
    </source>
</evidence>
<name>A0A0F3IFT2_9GAMM</name>
<evidence type="ECO:0000256" key="6">
    <source>
        <dbReference type="ARBA" id="ARBA00022989"/>
    </source>
</evidence>
<dbReference type="InterPro" id="IPR045335">
    <property type="entry name" value="FtsQ_C_sf"/>
</dbReference>
<comment type="caution">
    <text evidence="12">The sequence shown here is derived from an EMBL/GenBank/DDBJ whole genome shotgun (WGS) entry which is preliminary data.</text>
</comment>
<dbReference type="Gene3D" id="3.40.50.11690">
    <property type="entry name" value="Cell division protein FtsQ/DivIB"/>
    <property type="match status" value="1"/>
</dbReference>
<feature type="region of interest" description="Disordered" evidence="10">
    <location>
        <begin position="234"/>
        <end position="254"/>
    </location>
</feature>
<dbReference type="PATRIC" id="fig|1632867.3.peg.2099"/>
<dbReference type="Gene3D" id="3.10.20.310">
    <property type="entry name" value="membrane protein fhac"/>
    <property type="match status" value="1"/>
</dbReference>
<evidence type="ECO:0000256" key="1">
    <source>
        <dbReference type="ARBA" id="ARBA00004370"/>
    </source>
</evidence>
<dbReference type="EMBL" id="LAJX01000190">
    <property type="protein sequence ID" value="KJV05655.1"/>
    <property type="molecule type" value="Genomic_DNA"/>
</dbReference>
<evidence type="ECO:0000256" key="2">
    <source>
        <dbReference type="ARBA" id="ARBA00022475"/>
    </source>
</evidence>
<dbReference type="PANTHER" id="PTHR35851">
    <property type="entry name" value="CELL DIVISION PROTEIN FTSQ"/>
    <property type="match status" value="1"/>
</dbReference>
<dbReference type="OrthoDB" id="9790370at2"/>
<evidence type="ECO:0000256" key="4">
    <source>
        <dbReference type="ARBA" id="ARBA00022618"/>
    </source>
</evidence>
<dbReference type="InterPro" id="IPR034746">
    <property type="entry name" value="POTRA"/>
</dbReference>
<gene>
    <name evidence="9" type="primary">ftsQ</name>
    <name evidence="12" type="ORF">VZ94_16415</name>
</gene>
<dbReference type="PROSITE" id="PS51779">
    <property type="entry name" value="POTRA"/>
    <property type="match status" value="1"/>
</dbReference>
<evidence type="ECO:0000256" key="3">
    <source>
        <dbReference type="ARBA" id="ARBA00022519"/>
    </source>
</evidence>
<comment type="similarity">
    <text evidence="9">Belongs to the FtsQ/DivIB family. FtsQ subfamily.</text>
</comment>
<sequence>MEKSSVRKLFFIALAFIVVVGIGYSTGRLKAPIKIASLPIKFVRTEGVFQYITKEEIKAALLPSVTGNFLEADMQAIHNAVAAMPWVEAVTVKRIWPDTIDIRVTEKKAYVRWGEDSLMTEQGVIFKPKTIEAHQELIKLTGPDGQQMKVLEIMKGIVTALDDHSMTLAEFAVNKRWAWTLKLTSGLEILLGRDEQLKKLQRFLKSLTVLTPEQIDAMAVVDLRYPNGYAVSWKPDRQPDWQNGLSPEQTPPQD</sequence>
<dbReference type="HAMAP" id="MF_00911">
    <property type="entry name" value="FtsQ_subfam"/>
    <property type="match status" value="1"/>
</dbReference>
<keyword evidence="3 9" id="KW-0997">Cell inner membrane</keyword>
<dbReference type="GO" id="GO:0032153">
    <property type="term" value="C:cell division site"/>
    <property type="evidence" value="ECO:0007669"/>
    <property type="project" value="UniProtKB-UniRule"/>
</dbReference>
<dbReference type="InterPro" id="IPR013685">
    <property type="entry name" value="POTRA_FtsQ_type"/>
</dbReference>
<evidence type="ECO:0000313" key="12">
    <source>
        <dbReference type="EMBL" id="KJV05655.1"/>
    </source>
</evidence>
<dbReference type="PANTHER" id="PTHR35851:SF1">
    <property type="entry name" value="CELL DIVISION PROTEIN FTSQ"/>
    <property type="match status" value="1"/>
</dbReference>
<keyword evidence="5 9" id="KW-0812">Transmembrane</keyword>
<protein>
    <recommendedName>
        <fullName evidence="9">Cell division protein FtsQ</fullName>
    </recommendedName>
</protein>
<dbReference type="Pfam" id="PF08478">
    <property type="entry name" value="POTRA_1"/>
    <property type="match status" value="1"/>
</dbReference>
<dbReference type="GO" id="GO:0005886">
    <property type="term" value="C:plasma membrane"/>
    <property type="evidence" value="ECO:0007669"/>
    <property type="project" value="UniProtKB-SubCell"/>
</dbReference>
<proteinExistence type="inferred from homology"/>
<reference evidence="12 13" key="2">
    <citation type="journal article" date="2016" name="Microb. Ecol.">
        <title>Genome Characteristics of a Novel Type I Methanotroph (Sn10-6) Isolated from a Flooded Indian Rice Field.</title>
        <authorList>
            <person name="Rahalkar M.C."/>
            <person name="Pandit P.S."/>
            <person name="Dhakephalkar P.K."/>
            <person name="Pore S."/>
            <person name="Arora P."/>
            <person name="Kapse N."/>
        </authorList>
    </citation>
    <scope>NUCLEOTIDE SEQUENCE [LARGE SCALE GENOMIC DNA]</scope>
    <source>
        <strain evidence="12 13">Sn10-6</strain>
    </source>
</reference>
<evidence type="ECO:0000259" key="11">
    <source>
        <dbReference type="PROSITE" id="PS51779"/>
    </source>
</evidence>
<dbReference type="Proteomes" id="UP000033684">
    <property type="component" value="Unassembled WGS sequence"/>
</dbReference>
<organism evidence="12 13">
    <name type="scientific">Methylocucumis oryzae</name>
    <dbReference type="NCBI Taxonomy" id="1632867"/>
    <lineage>
        <taxon>Bacteria</taxon>
        <taxon>Pseudomonadati</taxon>
        <taxon>Pseudomonadota</taxon>
        <taxon>Gammaproteobacteria</taxon>
        <taxon>Methylococcales</taxon>
        <taxon>Methylococcaceae</taxon>
        <taxon>Methylocucumis</taxon>
    </lineage>
</organism>
<dbReference type="RefSeq" id="WP_045780052.1">
    <property type="nucleotide sequence ID" value="NZ_LAJX01000190.1"/>
</dbReference>
<dbReference type="Pfam" id="PF03799">
    <property type="entry name" value="FtsQ_DivIB_C"/>
    <property type="match status" value="1"/>
</dbReference>
<evidence type="ECO:0000256" key="10">
    <source>
        <dbReference type="SAM" id="MobiDB-lite"/>
    </source>
</evidence>
<keyword evidence="7 9" id="KW-0472">Membrane</keyword>
<keyword evidence="2 9" id="KW-1003">Cell membrane</keyword>
<dbReference type="InterPro" id="IPR005548">
    <property type="entry name" value="Cell_div_FtsQ/DivIB_C"/>
</dbReference>